<dbReference type="Gene3D" id="3.40.1380.10">
    <property type="match status" value="1"/>
</dbReference>
<dbReference type="GO" id="GO:0005524">
    <property type="term" value="F:ATP binding"/>
    <property type="evidence" value="ECO:0007669"/>
    <property type="project" value="UniProtKB-UniRule"/>
</dbReference>
<evidence type="ECO:0000256" key="2">
    <source>
        <dbReference type="ARBA" id="ARBA00004170"/>
    </source>
</evidence>
<dbReference type="HAMAP" id="MF_00815">
    <property type="entry name" value="ATP_synth_gamma_bact"/>
    <property type="match status" value="1"/>
</dbReference>
<comment type="caution">
    <text evidence="11">The sequence shown here is derived from an EMBL/GenBank/DDBJ whole genome shotgun (WGS) entry which is preliminary data.</text>
</comment>
<keyword evidence="10" id="KW-1003">Cell membrane</keyword>
<proteinExistence type="inferred from homology"/>
<dbReference type="GO" id="GO:0045259">
    <property type="term" value="C:proton-transporting ATP synthase complex"/>
    <property type="evidence" value="ECO:0007669"/>
    <property type="project" value="UniProtKB-KW"/>
</dbReference>
<dbReference type="CDD" id="cd12151">
    <property type="entry name" value="F1-ATPase_gamma"/>
    <property type="match status" value="1"/>
</dbReference>
<comment type="function">
    <text evidence="1 10">Produces ATP from ADP in the presence of a proton gradient across the membrane. The gamma chain is believed to be important in regulating ATPase activity and the flow of protons through the CF(0) complex.</text>
</comment>
<evidence type="ECO:0000256" key="4">
    <source>
        <dbReference type="ARBA" id="ARBA00022448"/>
    </source>
</evidence>
<keyword evidence="8 10" id="KW-0139">CF(1)</keyword>
<sequence length="314" mass="34494">MAVNTKEIKQRIKSVKNTKKMTKAMELVSAAKMRKAVQGALATRMFATLARELLEQLASGNKPTSPLLEERPVARLLVILITSNRGLCGSFNANIFKRAWQILQDKTNVARHRGLDGKDIIPLSDVAVDVIGVGKKSATFAKRHNYPLIAAFDHLSERPAFEDILSISSMARKAFTEKTYDKVVVMYTQYNSSLSQTVKARQLLPVSPHDLEKMLVVGEKAEEIPSLKQNGYLFEPNPETIIATIVPRLVDIQLYQAILESSASEHSTRMVAMKNASSSAGDMINGLTLEFNKARQAAITQEIAEIAGGAAALE</sequence>
<comment type="subunit">
    <text evidence="10">F-type ATPases have 2 components, CF(1) - the catalytic core - and CF(0) - the membrane proton channel. CF(1) has five subunits: alpha(3), beta(3), gamma(1), delta(1), epsilon(1). CF(0) has three main subunits: a, b and c.</text>
</comment>
<dbReference type="GO" id="GO:0005886">
    <property type="term" value="C:plasma membrane"/>
    <property type="evidence" value="ECO:0007669"/>
    <property type="project" value="UniProtKB-SubCell"/>
</dbReference>
<evidence type="ECO:0000256" key="6">
    <source>
        <dbReference type="ARBA" id="ARBA00023065"/>
    </source>
</evidence>
<accession>A0A1F6N3K1</accession>
<evidence type="ECO:0000256" key="9">
    <source>
        <dbReference type="ARBA" id="ARBA00023310"/>
    </source>
</evidence>
<dbReference type="InterPro" id="IPR035968">
    <property type="entry name" value="ATP_synth_F1_ATPase_gsu"/>
</dbReference>
<dbReference type="PROSITE" id="PS00153">
    <property type="entry name" value="ATPASE_GAMMA"/>
    <property type="match status" value="1"/>
</dbReference>
<comment type="subcellular location">
    <subcellularLocation>
        <location evidence="10">Cell membrane</location>
        <topology evidence="10">Peripheral membrane protein</topology>
    </subcellularLocation>
    <subcellularLocation>
        <location evidence="2">Membrane</location>
        <topology evidence="2">Peripheral membrane protein</topology>
    </subcellularLocation>
</comment>
<dbReference type="PANTHER" id="PTHR11693:SF22">
    <property type="entry name" value="ATP SYNTHASE SUBUNIT GAMMA, MITOCHONDRIAL"/>
    <property type="match status" value="1"/>
</dbReference>
<organism evidence="11 12">
    <name type="scientific">Candidatus Magasanikbacteria bacterium RIFCSPLOWO2_01_FULL_40_15</name>
    <dbReference type="NCBI Taxonomy" id="1798686"/>
    <lineage>
        <taxon>Bacteria</taxon>
        <taxon>Candidatus Magasanikiibacteriota</taxon>
    </lineage>
</organism>
<keyword evidence="4 10" id="KW-0813">Transport</keyword>
<dbReference type="AlphaFoldDB" id="A0A1F6N3K1"/>
<dbReference type="PRINTS" id="PR00126">
    <property type="entry name" value="ATPASEGAMMA"/>
</dbReference>
<dbReference type="InterPro" id="IPR023632">
    <property type="entry name" value="ATP_synth_F1_gsu_CS"/>
</dbReference>
<dbReference type="EMBL" id="MFQH01000015">
    <property type="protein sequence ID" value="OGH78243.1"/>
    <property type="molecule type" value="Genomic_DNA"/>
</dbReference>
<keyword evidence="5 10" id="KW-0375">Hydrogen ion transport</keyword>
<evidence type="ECO:0000313" key="11">
    <source>
        <dbReference type="EMBL" id="OGH78243.1"/>
    </source>
</evidence>
<evidence type="ECO:0000256" key="7">
    <source>
        <dbReference type="ARBA" id="ARBA00023136"/>
    </source>
</evidence>
<keyword evidence="9 10" id="KW-0066">ATP synthesis</keyword>
<evidence type="ECO:0000256" key="3">
    <source>
        <dbReference type="ARBA" id="ARBA00007681"/>
    </source>
</evidence>
<evidence type="ECO:0000313" key="12">
    <source>
        <dbReference type="Proteomes" id="UP000177040"/>
    </source>
</evidence>
<protein>
    <recommendedName>
        <fullName evidence="10">ATP synthase gamma chain</fullName>
    </recommendedName>
    <alternativeName>
        <fullName evidence="10">ATP synthase F1 sector gamma subunit</fullName>
    </alternativeName>
    <alternativeName>
        <fullName evidence="10">F-ATPase gamma subunit</fullName>
    </alternativeName>
</protein>
<dbReference type="PANTHER" id="PTHR11693">
    <property type="entry name" value="ATP SYNTHASE GAMMA CHAIN"/>
    <property type="match status" value="1"/>
</dbReference>
<evidence type="ECO:0000256" key="10">
    <source>
        <dbReference type="HAMAP-Rule" id="MF_00815"/>
    </source>
</evidence>
<dbReference type="GO" id="GO:0046933">
    <property type="term" value="F:proton-transporting ATP synthase activity, rotational mechanism"/>
    <property type="evidence" value="ECO:0007669"/>
    <property type="project" value="UniProtKB-UniRule"/>
</dbReference>
<evidence type="ECO:0000256" key="8">
    <source>
        <dbReference type="ARBA" id="ARBA00023196"/>
    </source>
</evidence>
<evidence type="ECO:0000256" key="1">
    <source>
        <dbReference type="ARBA" id="ARBA00003456"/>
    </source>
</evidence>
<gene>
    <name evidence="10" type="primary">atpG</name>
    <name evidence="11" type="ORF">A2983_02215</name>
</gene>
<dbReference type="Proteomes" id="UP000177040">
    <property type="component" value="Unassembled WGS sequence"/>
</dbReference>
<comment type="similarity">
    <text evidence="3 10">Belongs to the ATPase gamma chain family.</text>
</comment>
<keyword evidence="7 10" id="KW-0472">Membrane</keyword>
<dbReference type="Gene3D" id="1.10.287.80">
    <property type="entry name" value="ATP synthase, gamma subunit, helix hairpin domain"/>
    <property type="match status" value="2"/>
</dbReference>
<name>A0A1F6N3K1_9BACT</name>
<evidence type="ECO:0000256" key="5">
    <source>
        <dbReference type="ARBA" id="ARBA00022781"/>
    </source>
</evidence>
<dbReference type="NCBIfam" id="TIGR01146">
    <property type="entry name" value="ATPsyn_F1gamma"/>
    <property type="match status" value="1"/>
</dbReference>
<keyword evidence="6 10" id="KW-0406">Ion transport</keyword>
<reference evidence="11 12" key="1">
    <citation type="journal article" date="2016" name="Nat. Commun.">
        <title>Thousands of microbial genomes shed light on interconnected biogeochemical processes in an aquifer system.</title>
        <authorList>
            <person name="Anantharaman K."/>
            <person name="Brown C.T."/>
            <person name="Hug L.A."/>
            <person name="Sharon I."/>
            <person name="Castelle C.J."/>
            <person name="Probst A.J."/>
            <person name="Thomas B.C."/>
            <person name="Singh A."/>
            <person name="Wilkins M.J."/>
            <person name="Karaoz U."/>
            <person name="Brodie E.L."/>
            <person name="Williams K.H."/>
            <person name="Hubbard S.S."/>
            <person name="Banfield J.F."/>
        </authorList>
    </citation>
    <scope>NUCLEOTIDE SEQUENCE [LARGE SCALE GENOMIC DNA]</scope>
</reference>
<dbReference type="InterPro" id="IPR000131">
    <property type="entry name" value="ATP_synth_F1_gsu"/>
</dbReference>
<dbReference type="Pfam" id="PF00231">
    <property type="entry name" value="ATP-synt"/>
    <property type="match status" value="1"/>
</dbReference>
<dbReference type="GO" id="GO:0042777">
    <property type="term" value="P:proton motive force-driven plasma membrane ATP synthesis"/>
    <property type="evidence" value="ECO:0007669"/>
    <property type="project" value="UniProtKB-UniRule"/>
</dbReference>
<dbReference type="SUPFAM" id="SSF52943">
    <property type="entry name" value="ATP synthase (F1-ATPase), gamma subunit"/>
    <property type="match status" value="1"/>
</dbReference>